<feature type="transmembrane region" description="Helical" evidence="1">
    <location>
        <begin position="441"/>
        <end position="465"/>
    </location>
</feature>
<evidence type="ECO:0000313" key="3">
    <source>
        <dbReference type="Proteomes" id="UP001500051"/>
    </source>
</evidence>
<dbReference type="PANTHER" id="PTHR36851:SF1">
    <property type="entry name" value="GLYCO_TRANS_2-LIKE DOMAIN-CONTAINING PROTEIN"/>
    <property type="match status" value="1"/>
</dbReference>
<dbReference type="InterPro" id="IPR029044">
    <property type="entry name" value="Nucleotide-diphossugar_trans"/>
</dbReference>
<feature type="transmembrane region" description="Helical" evidence="1">
    <location>
        <begin position="29"/>
        <end position="48"/>
    </location>
</feature>
<protein>
    <recommendedName>
        <fullName evidence="4">Glycosyltransferase, catalytic subunit of cellulose synthase and poly-beta-1,6-N-acetylglucosamine synthase</fullName>
    </recommendedName>
</protein>
<evidence type="ECO:0000313" key="2">
    <source>
        <dbReference type="EMBL" id="GAA3713410.1"/>
    </source>
</evidence>
<dbReference type="Proteomes" id="UP001500051">
    <property type="component" value="Unassembled WGS sequence"/>
</dbReference>
<dbReference type="Gene3D" id="3.90.550.10">
    <property type="entry name" value="Spore Coat Polysaccharide Biosynthesis Protein SpsA, Chain A"/>
    <property type="match status" value="1"/>
</dbReference>
<dbReference type="EMBL" id="BAAAYX010000014">
    <property type="protein sequence ID" value="GAA3713410.1"/>
    <property type="molecule type" value="Genomic_DNA"/>
</dbReference>
<organism evidence="2 3">
    <name type="scientific">Microlunatus aurantiacus</name>
    <dbReference type="NCBI Taxonomy" id="446786"/>
    <lineage>
        <taxon>Bacteria</taxon>
        <taxon>Bacillati</taxon>
        <taxon>Actinomycetota</taxon>
        <taxon>Actinomycetes</taxon>
        <taxon>Propionibacteriales</taxon>
        <taxon>Propionibacteriaceae</taxon>
        <taxon>Microlunatus</taxon>
    </lineage>
</organism>
<keyword evidence="1" id="KW-0472">Membrane</keyword>
<proteinExistence type="predicted"/>
<sequence length="529" mass="60220">MLESLPAVMLVLPVLIPVLLLVVSPTAAYLAFSGYLLFWLGVSLSLAFRQAKEYRTIKRYRAIDWHQRLRHLTDPYARIHELVDRPDLTRSEVEELHALNAWVHSGADVPAPDDVHHLVVIPVYSESSDIIEQSLDAILASDFPADRLMICLTFEGRSPVWGAAEIAGIETAYAHRFGHFLATQHPDGLPGEGRVKGANISWGAQLARQELHRHGIADEQVIVSAFDSDTRPSPHYFTVLSYTYLTNPDRDVDSYQPVLLFHNNAWEVPTASRLVGYVASMWTLVDSTRPERLRIFSSHALGMKALVGVNYWSTNVIPDDSRQYWRMYYGSDGRAKTVPLHLPVYLDAVHSHSWWATMKEQYKQIRRWSYGVIDFPYLMEQNVLNERIPWRDKALQTFRQLTQFHLWATVPLLILCLRPLSNYLQPIVTHSSLMLSELAGLANLLALVVAPLSLVISAVVALSLLPKRPNERSRRVWFKMVGEFAGLPLVGPIFFCLPAIDAQIRLLTRRYLGFRVTVKQRTKTAHRVH</sequence>
<comment type="caution">
    <text evidence="2">The sequence shown here is derived from an EMBL/GenBank/DDBJ whole genome shotgun (WGS) entry which is preliminary data.</text>
</comment>
<dbReference type="PANTHER" id="PTHR36851">
    <property type="entry name" value="UNNAMED PRODUCT"/>
    <property type="match status" value="1"/>
</dbReference>
<evidence type="ECO:0000256" key="1">
    <source>
        <dbReference type="SAM" id="Phobius"/>
    </source>
</evidence>
<gene>
    <name evidence="2" type="ORF">GCM10022204_35630</name>
</gene>
<feature type="transmembrane region" description="Helical" evidence="1">
    <location>
        <begin position="404"/>
        <end position="421"/>
    </location>
</feature>
<accession>A0ABP7E4Y4</accession>
<keyword evidence="3" id="KW-1185">Reference proteome</keyword>
<evidence type="ECO:0008006" key="4">
    <source>
        <dbReference type="Google" id="ProtNLM"/>
    </source>
</evidence>
<name>A0ABP7E4Y4_9ACTN</name>
<feature type="transmembrane region" description="Helical" evidence="1">
    <location>
        <begin position="7"/>
        <end position="23"/>
    </location>
</feature>
<reference evidence="3" key="1">
    <citation type="journal article" date="2019" name="Int. J. Syst. Evol. Microbiol.">
        <title>The Global Catalogue of Microorganisms (GCM) 10K type strain sequencing project: providing services to taxonomists for standard genome sequencing and annotation.</title>
        <authorList>
            <consortium name="The Broad Institute Genomics Platform"/>
            <consortium name="The Broad Institute Genome Sequencing Center for Infectious Disease"/>
            <person name="Wu L."/>
            <person name="Ma J."/>
        </authorList>
    </citation>
    <scope>NUCLEOTIDE SEQUENCE [LARGE SCALE GENOMIC DNA]</scope>
    <source>
        <strain evidence="3">JCM 16548</strain>
    </source>
</reference>
<keyword evidence="1" id="KW-1133">Transmembrane helix</keyword>
<keyword evidence="1" id="KW-0812">Transmembrane</keyword>
<dbReference type="RefSeq" id="WP_344813796.1">
    <property type="nucleotide sequence ID" value="NZ_BAAAYX010000014.1"/>
</dbReference>